<name>A0A2P8VIC3_9ENTR</name>
<organism evidence="2 3">
    <name type="scientific">Siccibacter turicensis</name>
    <dbReference type="NCBI Taxonomy" id="357233"/>
    <lineage>
        <taxon>Bacteria</taxon>
        <taxon>Pseudomonadati</taxon>
        <taxon>Pseudomonadota</taxon>
        <taxon>Gammaproteobacteria</taxon>
        <taxon>Enterobacterales</taxon>
        <taxon>Enterobacteriaceae</taxon>
        <taxon>Siccibacter</taxon>
    </lineage>
</organism>
<reference evidence="2 3" key="1">
    <citation type="submission" date="2018-03" db="EMBL/GenBank/DDBJ databases">
        <title>Draft genome sequence of the first documented clinical Siccibacter turicensis isolate in Austria.</title>
        <authorList>
            <person name="Lepuschitz S."/>
            <person name="Pekard-Amenitsch S."/>
            <person name="Haunold R."/>
            <person name="Schill S."/>
            <person name="Mach R."/>
            <person name="Allerberger F."/>
            <person name="Ruppitsch W."/>
            <person name="Forsythe S.J."/>
        </authorList>
    </citation>
    <scope>NUCLEOTIDE SEQUENCE [LARGE SCALE GENOMIC DNA]</scope>
    <source>
        <strain evidence="2 3">6100069499-17</strain>
    </source>
</reference>
<comment type="caution">
    <text evidence="2">The sequence shown here is derived from an EMBL/GenBank/DDBJ whole genome shotgun (WGS) entry which is preliminary data.</text>
</comment>
<keyword evidence="1" id="KW-0812">Transmembrane</keyword>
<feature type="transmembrane region" description="Helical" evidence="1">
    <location>
        <begin position="12"/>
        <end position="32"/>
    </location>
</feature>
<dbReference type="EMBL" id="PYEP01000005">
    <property type="protein sequence ID" value="PSN07313.1"/>
    <property type="molecule type" value="Genomic_DNA"/>
</dbReference>
<accession>A0A2P8VIC3</accession>
<keyword evidence="1" id="KW-0472">Membrane</keyword>
<keyword evidence="1" id="KW-1133">Transmembrane helix</keyword>
<feature type="transmembrane region" description="Helical" evidence="1">
    <location>
        <begin position="52"/>
        <end position="70"/>
    </location>
</feature>
<evidence type="ECO:0000313" key="2">
    <source>
        <dbReference type="EMBL" id="PSN07313.1"/>
    </source>
</evidence>
<evidence type="ECO:0000313" key="3">
    <source>
        <dbReference type="Proteomes" id="UP000240212"/>
    </source>
</evidence>
<protein>
    <submittedName>
        <fullName evidence="2">Uncharacterized protein</fullName>
    </submittedName>
</protein>
<gene>
    <name evidence="2" type="ORF">C7G83_13775</name>
</gene>
<dbReference type="AlphaFoldDB" id="A0A2P8VIC3"/>
<proteinExistence type="predicted"/>
<evidence type="ECO:0000256" key="1">
    <source>
        <dbReference type="SAM" id="Phobius"/>
    </source>
</evidence>
<keyword evidence="3" id="KW-1185">Reference proteome</keyword>
<dbReference type="Proteomes" id="UP000240212">
    <property type="component" value="Unassembled WGS sequence"/>
</dbReference>
<sequence length="74" mass="8503">MFLFFITMVMSILMFIIGNLLSAFIARGFLFIKYDKWQPYGITDFWDDLLSGMVVGVAFGIALTIGRMILNKLR</sequence>